<evidence type="ECO:0000256" key="1">
    <source>
        <dbReference type="SAM" id="MobiDB-lite"/>
    </source>
</evidence>
<proteinExistence type="predicted"/>
<dbReference type="InterPro" id="IPR029044">
    <property type="entry name" value="Nucleotide-diphossugar_trans"/>
</dbReference>
<feature type="region of interest" description="Disordered" evidence="1">
    <location>
        <begin position="506"/>
        <end position="527"/>
    </location>
</feature>
<dbReference type="Gene3D" id="3.90.550.20">
    <property type="match status" value="1"/>
</dbReference>
<dbReference type="Pfam" id="PF03382">
    <property type="entry name" value="DUF285"/>
    <property type="match status" value="1"/>
</dbReference>
<evidence type="ECO:0000313" key="3">
    <source>
        <dbReference type="Proteomes" id="UP000266841"/>
    </source>
</evidence>
<feature type="non-terminal residue" evidence="2">
    <location>
        <position position="777"/>
    </location>
</feature>
<dbReference type="InterPro" id="IPR007577">
    <property type="entry name" value="GlycoTrfase_DXD_sugar-bd_CS"/>
</dbReference>
<dbReference type="InterPro" id="IPR005046">
    <property type="entry name" value="DUF285"/>
</dbReference>
<feature type="region of interest" description="Disordered" evidence="1">
    <location>
        <begin position="421"/>
        <end position="452"/>
    </location>
</feature>
<dbReference type="AlphaFoldDB" id="K0R2Z8"/>
<organism evidence="2 3">
    <name type="scientific">Thalassiosira oceanica</name>
    <name type="common">Marine diatom</name>
    <dbReference type="NCBI Taxonomy" id="159749"/>
    <lineage>
        <taxon>Eukaryota</taxon>
        <taxon>Sar</taxon>
        <taxon>Stramenopiles</taxon>
        <taxon>Ochrophyta</taxon>
        <taxon>Bacillariophyta</taxon>
        <taxon>Coscinodiscophyceae</taxon>
        <taxon>Thalassiosirophycidae</taxon>
        <taxon>Thalassiosirales</taxon>
        <taxon>Thalassiosiraceae</taxon>
        <taxon>Thalassiosira</taxon>
    </lineage>
</organism>
<dbReference type="EMBL" id="AGNL01047303">
    <property type="protein sequence ID" value="EJK47148.1"/>
    <property type="molecule type" value="Genomic_DNA"/>
</dbReference>
<dbReference type="Pfam" id="PF04488">
    <property type="entry name" value="Gly_transf_sug"/>
    <property type="match status" value="1"/>
</dbReference>
<keyword evidence="3" id="KW-1185">Reference proteome</keyword>
<name>K0R2Z8_THAOC</name>
<sequence>MHVRIMNRTGYDWLLVVDDDTYVFADRLSALLGTLDADRRAAYGSPGCGDCGNGRVGFCGGGGYFLSRRSLLRMAGLGEGGTVTPGTAYSFIDHFMRKPDMVRVWPPLENRDFFLRSAQFFESFPTRRNGATFVSGVWRSRPSCVKEMGLNLVETPGMYGNPLESEDQERRIIELEEGEPPLVFHRVSNASHMHRIHRRAGSMPGTSSGIFESPDLNATSSFSSRETLSRAVNDYIACNQSVECKVELGYGHPIGNWRTDGVKDMSFLFENMEDFNEPLTRWNTAAVTSMANMFSNAASFNQPLTNFDTSRFANMFAGSVFNQDISGWNISSATSMEYMFISNAAIDQELCAWGDYYSIHVDYTNMFYDARSCTKQVNTPQSSRGPWCSCRNAAGPTGPSTAGALGAREGLVSDRGIGASAARLDEPSADNDKAADKSEEDTLGLGGMDRSERMRCMRDKHTKPHGVMRSHLGQVFPGELKVDDFDSRGPLDGAACEGQPCGMLSESLHPGGESPCARESGAEADSFHLARPSPAEEVRGEHRKGYGREPRLANSALGASQCVSTRTMSNSLSSIKRQVNEKGKNVSSLTKILSGDGRKGLLRMLSVKYIEDFKDRFVNWDIIQNQPNVGARSDWYRLEVVYWYGGIYMDTDAHPVHSFSEYGGVFRWPFVSYSDPEGYGNLCNCVWSAEKRSPFLRLNFEGWREAHLKHDIPSGPMGCGVMTAAFTTYASQEILMIGQDYIFMKKDGVDPVMTMSFDGSWIEDGMFEGQEGKLIVT</sequence>
<feature type="compositionally biased region" description="Basic and acidic residues" evidence="1">
    <location>
        <begin position="423"/>
        <end position="437"/>
    </location>
</feature>
<dbReference type="Gene3D" id="3.90.550.50">
    <property type="match status" value="1"/>
</dbReference>
<dbReference type="Proteomes" id="UP000266841">
    <property type="component" value="Unassembled WGS sequence"/>
</dbReference>
<protein>
    <submittedName>
        <fullName evidence="2">Uncharacterized protein</fullName>
    </submittedName>
</protein>
<comment type="caution">
    <text evidence="2">The sequence shown here is derived from an EMBL/GenBank/DDBJ whole genome shotgun (WGS) entry which is preliminary data.</text>
</comment>
<gene>
    <name evidence="2" type="ORF">THAOC_34154</name>
</gene>
<evidence type="ECO:0000313" key="2">
    <source>
        <dbReference type="EMBL" id="EJK47148.1"/>
    </source>
</evidence>
<reference evidence="2 3" key="1">
    <citation type="journal article" date="2012" name="Genome Biol.">
        <title>Genome and low-iron response of an oceanic diatom adapted to chronic iron limitation.</title>
        <authorList>
            <person name="Lommer M."/>
            <person name="Specht M."/>
            <person name="Roy A.S."/>
            <person name="Kraemer L."/>
            <person name="Andreson R."/>
            <person name="Gutowska M.A."/>
            <person name="Wolf J."/>
            <person name="Bergner S.V."/>
            <person name="Schilhabel M.B."/>
            <person name="Klostermeier U.C."/>
            <person name="Beiko R.G."/>
            <person name="Rosenstiel P."/>
            <person name="Hippler M."/>
            <person name="Laroche J."/>
        </authorList>
    </citation>
    <scope>NUCLEOTIDE SEQUENCE [LARGE SCALE GENOMIC DNA]</scope>
    <source>
        <strain evidence="2 3">CCMP1005</strain>
    </source>
</reference>
<accession>K0R2Z8</accession>
<dbReference type="SUPFAM" id="SSF53448">
    <property type="entry name" value="Nucleotide-diphospho-sugar transferases"/>
    <property type="match status" value="2"/>
</dbReference>
<dbReference type="OrthoDB" id="42699at2759"/>